<dbReference type="EMBL" id="KV417572">
    <property type="protein sequence ID" value="KZP18525.1"/>
    <property type="molecule type" value="Genomic_DNA"/>
</dbReference>
<feature type="domain" description="HMG box" evidence="4">
    <location>
        <begin position="212"/>
        <end position="286"/>
    </location>
</feature>
<dbReference type="Pfam" id="PF00505">
    <property type="entry name" value="HMG_box"/>
    <property type="match status" value="2"/>
</dbReference>
<dbReference type="InterPro" id="IPR009071">
    <property type="entry name" value="HMG_box_dom"/>
</dbReference>
<organism evidence="5 6">
    <name type="scientific">Athelia psychrophila</name>
    <dbReference type="NCBI Taxonomy" id="1759441"/>
    <lineage>
        <taxon>Eukaryota</taxon>
        <taxon>Fungi</taxon>
        <taxon>Dikarya</taxon>
        <taxon>Basidiomycota</taxon>
        <taxon>Agaricomycotina</taxon>
        <taxon>Agaricomycetes</taxon>
        <taxon>Agaricomycetidae</taxon>
        <taxon>Atheliales</taxon>
        <taxon>Atheliaceae</taxon>
        <taxon>Athelia</taxon>
    </lineage>
</organism>
<dbReference type="InterPro" id="IPR036910">
    <property type="entry name" value="HMG_box_dom_sf"/>
</dbReference>
<gene>
    <name evidence="5" type="ORF">FIBSPDRAFT_1046208</name>
</gene>
<dbReference type="STRING" id="436010.A0A166H623"/>
<keyword evidence="1 2" id="KW-0238">DNA-binding</keyword>
<feature type="compositionally biased region" description="Basic residues" evidence="3">
    <location>
        <begin position="57"/>
        <end position="66"/>
    </location>
</feature>
<dbReference type="GO" id="GO:0003677">
    <property type="term" value="F:DNA binding"/>
    <property type="evidence" value="ECO:0007669"/>
    <property type="project" value="UniProtKB-UniRule"/>
</dbReference>
<dbReference type="PANTHER" id="PTHR48112:SF22">
    <property type="entry name" value="MITOCHONDRIAL TRANSCRIPTION FACTOR A, ISOFORM B"/>
    <property type="match status" value="1"/>
</dbReference>
<dbReference type="OrthoDB" id="1919336at2759"/>
<dbReference type="SUPFAM" id="SSF47095">
    <property type="entry name" value="HMG-box"/>
    <property type="match status" value="2"/>
</dbReference>
<feature type="compositionally biased region" description="Low complexity" evidence="3">
    <location>
        <begin position="67"/>
        <end position="81"/>
    </location>
</feature>
<reference evidence="5 6" key="1">
    <citation type="journal article" date="2016" name="Mol. Biol. Evol.">
        <title>Comparative Genomics of Early-Diverging Mushroom-Forming Fungi Provides Insights into the Origins of Lignocellulose Decay Capabilities.</title>
        <authorList>
            <person name="Nagy L.G."/>
            <person name="Riley R."/>
            <person name="Tritt A."/>
            <person name="Adam C."/>
            <person name="Daum C."/>
            <person name="Floudas D."/>
            <person name="Sun H."/>
            <person name="Yadav J.S."/>
            <person name="Pangilinan J."/>
            <person name="Larsson K.H."/>
            <person name="Matsuura K."/>
            <person name="Barry K."/>
            <person name="Labutti K."/>
            <person name="Kuo R."/>
            <person name="Ohm R.A."/>
            <person name="Bhattacharya S.S."/>
            <person name="Shirouzu T."/>
            <person name="Yoshinaga Y."/>
            <person name="Martin F.M."/>
            <person name="Grigoriev I.V."/>
            <person name="Hibbett D.S."/>
        </authorList>
    </citation>
    <scope>NUCLEOTIDE SEQUENCE [LARGE SCALE GENOMIC DNA]</scope>
    <source>
        <strain evidence="5 6">CBS 109695</strain>
    </source>
</reference>
<dbReference type="PROSITE" id="PS50118">
    <property type="entry name" value="HMG_BOX_2"/>
    <property type="match status" value="2"/>
</dbReference>
<dbReference type="SMART" id="SM00398">
    <property type="entry name" value="HMG"/>
    <property type="match status" value="2"/>
</dbReference>
<evidence type="ECO:0000256" key="2">
    <source>
        <dbReference type="PROSITE-ProRule" id="PRU00267"/>
    </source>
</evidence>
<evidence type="ECO:0000313" key="5">
    <source>
        <dbReference type="EMBL" id="KZP18525.1"/>
    </source>
</evidence>
<evidence type="ECO:0000256" key="1">
    <source>
        <dbReference type="ARBA" id="ARBA00023125"/>
    </source>
</evidence>
<protein>
    <recommendedName>
        <fullName evidence="4">HMG box domain-containing protein</fullName>
    </recommendedName>
</protein>
<dbReference type="PANTHER" id="PTHR48112">
    <property type="entry name" value="HIGH MOBILITY GROUP PROTEIN DSP1"/>
    <property type="match status" value="1"/>
</dbReference>
<accession>A0A166H623</accession>
<feature type="domain" description="HMG box" evidence="4">
    <location>
        <begin position="112"/>
        <end position="181"/>
    </location>
</feature>
<proteinExistence type="predicted"/>
<keyword evidence="2" id="KW-0539">Nucleus</keyword>
<feature type="region of interest" description="Disordered" evidence="3">
    <location>
        <begin position="30"/>
        <end position="101"/>
    </location>
</feature>
<dbReference type="Gene3D" id="1.10.30.10">
    <property type="entry name" value="High mobility group box domain"/>
    <property type="match status" value="2"/>
</dbReference>
<feature type="DNA-binding region" description="HMG box" evidence="2">
    <location>
        <begin position="112"/>
        <end position="181"/>
    </location>
</feature>
<dbReference type="InterPro" id="IPR050342">
    <property type="entry name" value="HMGB"/>
</dbReference>
<feature type="compositionally biased region" description="Basic and acidic residues" evidence="3">
    <location>
        <begin position="82"/>
        <end position="101"/>
    </location>
</feature>
<evidence type="ECO:0000259" key="4">
    <source>
        <dbReference type="PROSITE" id="PS50118"/>
    </source>
</evidence>
<dbReference type="AlphaFoldDB" id="A0A166H623"/>
<feature type="DNA-binding region" description="HMG box" evidence="2">
    <location>
        <begin position="212"/>
        <end position="286"/>
    </location>
</feature>
<evidence type="ECO:0000313" key="6">
    <source>
        <dbReference type="Proteomes" id="UP000076532"/>
    </source>
</evidence>
<keyword evidence="6" id="KW-1185">Reference proteome</keyword>
<name>A0A166H623_9AGAM</name>
<sequence length="288" mass="31229">MLSISSQRGLSRLGVSLGLSRVTASSSLLSARRSFVTSDPRCEAAADAGETSAAKKPTAKAAKKATGKAAAKAGTKTTGKAAAERPAAKKGAKEPKVEKPVHLKLTKEDMPPKRPGNSYILFLLKYRQGLLGEHKEVGNLAAVTRDGASMWNTLTEAEKQPFMDDYHRARALYDIERQAYFDNVPSAVLKEINRRRISRGTKKIRVPQTGTIKRVASSFVRFLADFRGTAEAAEIRRTAEGRNASPPIMRAAGEKWHSTSEEAKAPYVAEAKKDMDAYLQAKAEAKAA</sequence>
<evidence type="ECO:0000256" key="3">
    <source>
        <dbReference type="SAM" id="MobiDB-lite"/>
    </source>
</evidence>
<dbReference type="GO" id="GO:0005634">
    <property type="term" value="C:nucleus"/>
    <property type="evidence" value="ECO:0007669"/>
    <property type="project" value="UniProtKB-UniRule"/>
</dbReference>
<dbReference type="Proteomes" id="UP000076532">
    <property type="component" value="Unassembled WGS sequence"/>
</dbReference>
<feature type="compositionally biased region" description="Low complexity" evidence="3">
    <location>
        <begin position="45"/>
        <end position="56"/>
    </location>
</feature>